<dbReference type="EMBL" id="JANFQO010000008">
    <property type="protein sequence ID" value="MCQ4165269.1"/>
    <property type="molecule type" value="Genomic_DNA"/>
</dbReference>
<dbReference type="PANTHER" id="PTHR30383:SF24">
    <property type="entry name" value="THIOESTERASE 1_PROTEASE 1_LYSOPHOSPHOLIPASE L1"/>
    <property type="match status" value="1"/>
</dbReference>
<keyword evidence="4" id="KW-1185">Reference proteome</keyword>
<dbReference type="CDD" id="cd01822">
    <property type="entry name" value="Lysophospholipase_L1_like"/>
    <property type="match status" value="1"/>
</dbReference>
<dbReference type="PANTHER" id="PTHR30383">
    <property type="entry name" value="THIOESTERASE 1/PROTEASE 1/LYSOPHOSPHOLIPASE L1"/>
    <property type="match status" value="1"/>
</dbReference>
<evidence type="ECO:0000313" key="3">
    <source>
        <dbReference type="EMBL" id="MCQ4165269.1"/>
    </source>
</evidence>
<dbReference type="Gene3D" id="3.40.50.1110">
    <property type="entry name" value="SGNH hydrolase"/>
    <property type="match status" value="1"/>
</dbReference>
<dbReference type="Proteomes" id="UP001165498">
    <property type="component" value="Unassembled WGS sequence"/>
</dbReference>
<dbReference type="InterPro" id="IPR051532">
    <property type="entry name" value="Ester_Hydrolysis_Enzymes"/>
</dbReference>
<reference evidence="3" key="1">
    <citation type="submission" date="2022-07" db="EMBL/GenBank/DDBJ databases">
        <title>Tahibacter sp., a new gammaproteobacterium isolated from the silt sample collected at pig farm.</title>
        <authorList>
            <person name="Chen H."/>
        </authorList>
    </citation>
    <scope>NUCLEOTIDE SEQUENCE</scope>
    <source>
        <strain evidence="3">P2K</strain>
    </source>
</reference>
<accession>A0ABT1QSM1</accession>
<feature type="chain" id="PRO_5046706382" evidence="1">
    <location>
        <begin position="19"/>
        <end position="228"/>
    </location>
</feature>
<dbReference type="RefSeq" id="WP_255914390.1">
    <property type="nucleotide sequence ID" value="NZ_JANFQO010000008.1"/>
</dbReference>
<dbReference type="InterPro" id="IPR013830">
    <property type="entry name" value="SGNH_hydro"/>
</dbReference>
<feature type="signal peptide" evidence="1">
    <location>
        <begin position="1"/>
        <end position="18"/>
    </location>
</feature>
<comment type="caution">
    <text evidence="3">The sequence shown here is derived from an EMBL/GenBank/DDBJ whole genome shotgun (WGS) entry which is preliminary data.</text>
</comment>
<evidence type="ECO:0000259" key="2">
    <source>
        <dbReference type="Pfam" id="PF13472"/>
    </source>
</evidence>
<sequence>MRRFLELIFLFVSFVSNAATPAAHAAAPATAPAATVAAEPASATAATGSVLVLGDSLSAAHGIARDAGWVNLLQQRLAAAAPARSVVNASISGETTAGGLARLPALLTQNKPAIVLIELGANDGLRGLPLSEISANLKQMLELVRKSGAKAVLAGIELPVNYGPQYRDGLRAIYRDLAGEFNVPLVPFLLEGVALQPELIQDDGLHPTAQAQGRILENVWSVVGPVLK</sequence>
<name>A0ABT1QSM1_9GAMM</name>
<feature type="domain" description="SGNH hydrolase-type esterase" evidence="2">
    <location>
        <begin position="52"/>
        <end position="211"/>
    </location>
</feature>
<dbReference type="SUPFAM" id="SSF52266">
    <property type="entry name" value="SGNH hydrolase"/>
    <property type="match status" value="1"/>
</dbReference>
<dbReference type="InterPro" id="IPR036514">
    <property type="entry name" value="SGNH_hydro_sf"/>
</dbReference>
<evidence type="ECO:0000313" key="4">
    <source>
        <dbReference type="Proteomes" id="UP001165498"/>
    </source>
</evidence>
<proteinExistence type="predicted"/>
<gene>
    <name evidence="3" type="ORF">NM961_11155</name>
</gene>
<dbReference type="Pfam" id="PF13472">
    <property type="entry name" value="Lipase_GDSL_2"/>
    <property type="match status" value="1"/>
</dbReference>
<keyword evidence="1" id="KW-0732">Signal</keyword>
<organism evidence="3 4">
    <name type="scientific">Tahibacter harae</name>
    <dbReference type="NCBI Taxonomy" id="2963937"/>
    <lineage>
        <taxon>Bacteria</taxon>
        <taxon>Pseudomonadati</taxon>
        <taxon>Pseudomonadota</taxon>
        <taxon>Gammaproteobacteria</taxon>
        <taxon>Lysobacterales</taxon>
        <taxon>Rhodanobacteraceae</taxon>
        <taxon>Tahibacter</taxon>
    </lineage>
</organism>
<protein>
    <submittedName>
        <fullName evidence="3">Arylesterase</fullName>
    </submittedName>
</protein>
<evidence type="ECO:0000256" key="1">
    <source>
        <dbReference type="SAM" id="SignalP"/>
    </source>
</evidence>